<dbReference type="Proteomes" id="UP000436822">
    <property type="component" value="Unassembled WGS sequence"/>
</dbReference>
<proteinExistence type="predicted"/>
<reference evidence="1 2" key="1">
    <citation type="submission" date="2019-12" db="EMBL/GenBank/DDBJ databases">
        <title>Litoreibacter badius sp. nov., a novel bacteriochlorophyll a-containing bacterium in the genus Litoreibacter.</title>
        <authorList>
            <person name="Kanamuro M."/>
            <person name="Takabe Y."/>
            <person name="Mori K."/>
            <person name="Takaichi S."/>
            <person name="Hanada S."/>
        </authorList>
    </citation>
    <scope>NUCLEOTIDE SEQUENCE [LARGE SCALE GENOMIC DNA]</scope>
    <source>
        <strain evidence="1 2">K6</strain>
    </source>
</reference>
<sequence length="104" mass="11420">MQEGQIVIREPNVMLEYLDNPDATQKAFAGDWLLAGDLGHIDEVLYAQPDVIEAAAFARPCKSYDETVEAAVCVRPGSQVSEKAYLICAERGLAPSNRQNTFMS</sequence>
<dbReference type="AlphaFoldDB" id="A0A6N6JJ77"/>
<accession>A0A6N6JJ77</accession>
<protein>
    <submittedName>
        <fullName evidence="1">Uncharacterized protein</fullName>
    </submittedName>
</protein>
<dbReference type="Gene3D" id="2.30.38.10">
    <property type="entry name" value="Luciferase, Domain 3"/>
    <property type="match status" value="1"/>
</dbReference>
<dbReference type="Gene3D" id="3.30.300.30">
    <property type="match status" value="1"/>
</dbReference>
<evidence type="ECO:0000313" key="1">
    <source>
        <dbReference type="EMBL" id="GFE65328.1"/>
    </source>
</evidence>
<dbReference type="InterPro" id="IPR045851">
    <property type="entry name" value="AMP-bd_C_sf"/>
</dbReference>
<dbReference type="SUPFAM" id="SSF56801">
    <property type="entry name" value="Acetyl-CoA synthetase-like"/>
    <property type="match status" value="1"/>
</dbReference>
<comment type="caution">
    <text evidence="1">The sequence shown here is derived from an EMBL/GenBank/DDBJ whole genome shotgun (WGS) entry which is preliminary data.</text>
</comment>
<keyword evidence="2" id="KW-1185">Reference proteome</keyword>
<gene>
    <name evidence="1" type="ORF">KIN_24020</name>
</gene>
<dbReference type="EMBL" id="BLJE01000002">
    <property type="protein sequence ID" value="GFE65328.1"/>
    <property type="molecule type" value="Genomic_DNA"/>
</dbReference>
<name>A0A6N6JJ77_9RHOB</name>
<evidence type="ECO:0000313" key="2">
    <source>
        <dbReference type="Proteomes" id="UP000436822"/>
    </source>
</evidence>
<organism evidence="1 2">
    <name type="scientific">Litoreibacter roseus</name>
    <dbReference type="NCBI Taxonomy" id="2601869"/>
    <lineage>
        <taxon>Bacteria</taxon>
        <taxon>Pseudomonadati</taxon>
        <taxon>Pseudomonadota</taxon>
        <taxon>Alphaproteobacteria</taxon>
        <taxon>Rhodobacterales</taxon>
        <taxon>Roseobacteraceae</taxon>
        <taxon>Litoreibacter</taxon>
    </lineage>
</organism>